<reference evidence="3" key="1">
    <citation type="submission" date="2024-05" db="EMBL/GenBank/DDBJ databases">
        <authorList>
            <person name="Yu L."/>
        </authorList>
    </citation>
    <scope>NUCLEOTIDE SEQUENCE</scope>
    <source>
        <strain evidence="3">G08B096</strain>
    </source>
</reference>
<evidence type="ECO:0000256" key="1">
    <source>
        <dbReference type="ARBA" id="ARBA00023002"/>
    </source>
</evidence>
<organism evidence="3">
    <name type="scientific">Agromyces sp. G08B096</name>
    <dbReference type="NCBI Taxonomy" id="3156399"/>
    <lineage>
        <taxon>Bacteria</taxon>
        <taxon>Bacillati</taxon>
        <taxon>Actinomycetota</taxon>
        <taxon>Actinomycetes</taxon>
        <taxon>Micrococcales</taxon>
        <taxon>Microbacteriaceae</taxon>
        <taxon>Agromyces</taxon>
    </lineage>
</organism>
<dbReference type="Gene3D" id="2.30.110.10">
    <property type="entry name" value="Electron Transport, Fmn-binding Protein, Chain A"/>
    <property type="match status" value="1"/>
</dbReference>
<protein>
    <submittedName>
        <fullName evidence="3">Pyridoxamine 5'-phosphate oxidase family protein</fullName>
    </submittedName>
</protein>
<keyword evidence="1" id="KW-0560">Oxidoreductase</keyword>
<dbReference type="Pfam" id="PF01243">
    <property type="entry name" value="PNPOx_N"/>
    <property type="match status" value="1"/>
</dbReference>
<dbReference type="InterPro" id="IPR011576">
    <property type="entry name" value="Pyridox_Oxase_N"/>
</dbReference>
<dbReference type="AlphaFoldDB" id="A0AAU7W9E7"/>
<sequence>MTTELFDPSVPAHAKALEKLERDLIVWFTTVRANGEPHAVPVWFWWHEGRLLVFSEPTTAKVAHVRRGSPVLVHLQGDRFGEEVVVMNGRAEISERPAAEWLAAFRDAYEAKYADAIRDYGMGLDDIAAKFDTVIVFTPDRLMAW</sequence>
<name>A0AAU7W9E7_9MICO</name>
<evidence type="ECO:0000259" key="2">
    <source>
        <dbReference type="Pfam" id="PF01243"/>
    </source>
</evidence>
<dbReference type="PANTHER" id="PTHR35176">
    <property type="entry name" value="HEME OXYGENASE HI_0854-RELATED"/>
    <property type="match status" value="1"/>
</dbReference>
<dbReference type="InterPro" id="IPR052019">
    <property type="entry name" value="F420H2_bilvrd_red/Heme_oxyg"/>
</dbReference>
<dbReference type="GO" id="GO:0070967">
    <property type="term" value="F:coenzyme F420 binding"/>
    <property type="evidence" value="ECO:0007669"/>
    <property type="project" value="TreeGrafter"/>
</dbReference>
<gene>
    <name evidence="3" type="ORF">ABIQ69_02600</name>
</gene>
<accession>A0AAU7W9E7</accession>
<dbReference type="GO" id="GO:0005829">
    <property type="term" value="C:cytosol"/>
    <property type="evidence" value="ECO:0007669"/>
    <property type="project" value="TreeGrafter"/>
</dbReference>
<dbReference type="SUPFAM" id="SSF50475">
    <property type="entry name" value="FMN-binding split barrel"/>
    <property type="match status" value="1"/>
</dbReference>
<dbReference type="RefSeq" id="WP_350348845.1">
    <property type="nucleotide sequence ID" value="NZ_CP158374.1"/>
</dbReference>
<evidence type="ECO:0000313" key="3">
    <source>
        <dbReference type="EMBL" id="XBX82829.1"/>
    </source>
</evidence>
<dbReference type="EMBL" id="CP158374">
    <property type="protein sequence ID" value="XBX82829.1"/>
    <property type="molecule type" value="Genomic_DNA"/>
</dbReference>
<dbReference type="InterPro" id="IPR012349">
    <property type="entry name" value="Split_barrel_FMN-bd"/>
</dbReference>
<proteinExistence type="predicted"/>
<dbReference type="PANTHER" id="PTHR35176:SF4">
    <property type="entry name" value="PYRIDOXAMINE 5'-PHOSPHATE OXIDASE-RELATED FMN-BINDING"/>
    <property type="match status" value="1"/>
</dbReference>
<dbReference type="GO" id="GO:0016627">
    <property type="term" value="F:oxidoreductase activity, acting on the CH-CH group of donors"/>
    <property type="evidence" value="ECO:0007669"/>
    <property type="project" value="TreeGrafter"/>
</dbReference>
<feature type="domain" description="Pyridoxamine 5'-phosphate oxidase N-terminal" evidence="2">
    <location>
        <begin position="15"/>
        <end position="138"/>
    </location>
</feature>